<dbReference type="Proteomes" id="UP000663671">
    <property type="component" value="Chromosome 1"/>
</dbReference>
<dbReference type="AlphaFoldDB" id="A0A8A1MI27"/>
<protein>
    <submittedName>
        <fullName evidence="1">RNA polymerase II mediator complex subunit Nut1</fullName>
    </submittedName>
</protein>
<gene>
    <name evidence="1" type="primary">NUT1</name>
    <name evidence="1" type="ORF">I7I51_00827</name>
</gene>
<name>A0A8A1MI27_AJECA</name>
<accession>A0A8A1MI27</accession>
<dbReference type="EMBL" id="CP069114">
    <property type="protein sequence ID" value="QSS63767.1"/>
    <property type="molecule type" value="Genomic_DNA"/>
</dbReference>
<reference evidence="1" key="1">
    <citation type="submission" date="2021-01" db="EMBL/GenBank/DDBJ databases">
        <title>Chromosome-level genome assembly of a human fungal pathogen reveals clustering of transcriptionally co-regulated genes.</title>
        <authorList>
            <person name="Voorhies M."/>
            <person name="Cohen S."/>
            <person name="Shea T.P."/>
            <person name="Petrus S."/>
            <person name="Munoz J.F."/>
            <person name="Poplawski S."/>
            <person name="Goldman W.E."/>
            <person name="Michael T."/>
            <person name="Cuomo C.A."/>
            <person name="Sil A."/>
            <person name="Beyhan S."/>
        </authorList>
    </citation>
    <scope>NUCLEOTIDE SEQUENCE</scope>
    <source>
        <strain evidence="1">WU24</strain>
    </source>
</reference>
<dbReference type="VEuPathDB" id="FungiDB:I7I51_00827"/>
<sequence length="137" mass="15342">MDGRPIGRLRCVSPSYMQAGPIASPNVSYVVNIFFKWTKPARAVAQIFKTTRFAVPEREPRSSEMMEGFKFVRSSSGQWKTFLRRCLSERSDAAEFGRFATVMLNRHSIPGRSGKSCHKCALGPIDTALCGHPTQAW</sequence>
<organism evidence="1 2">
    <name type="scientific">Ajellomyces capsulatus</name>
    <name type="common">Darling's disease fungus</name>
    <name type="synonym">Histoplasma capsulatum</name>
    <dbReference type="NCBI Taxonomy" id="5037"/>
    <lineage>
        <taxon>Eukaryota</taxon>
        <taxon>Fungi</taxon>
        <taxon>Dikarya</taxon>
        <taxon>Ascomycota</taxon>
        <taxon>Pezizomycotina</taxon>
        <taxon>Eurotiomycetes</taxon>
        <taxon>Eurotiomycetidae</taxon>
        <taxon>Onygenales</taxon>
        <taxon>Ajellomycetaceae</taxon>
        <taxon>Histoplasma</taxon>
    </lineage>
</organism>
<dbReference type="OrthoDB" id="5322661at2759"/>
<proteinExistence type="predicted"/>
<evidence type="ECO:0000313" key="1">
    <source>
        <dbReference type="EMBL" id="QSS63767.1"/>
    </source>
</evidence>
<evidence type="ECO:0000313" key="2">
    <source>
        <dbReference type="Proteomes" id="UP000663671"/>
    </source>
</evidence>